<gene>
    <name evidence="2" type="ORF">GYMLUDRAFT_47346</name>
</gene>
<feature type="compositionally biased region" description="Polar residues" evidence="1">
    <location>
        <begin position="482"/>
        <end position="495"/>
    </location>
</feature>
<feature type="region of interest" description="Disordered" evidence="1">
    <location>
        <begin position="140"/>
        <end position="297"/>
    </location>
</feature>
<proteinExistence type="predicted"/>
<feature type="compositionally biased region" description="Low complexity" evidence="1">
    <location>
        <begin position="496"/>
        <end position="510"/>
    </location>
</feature>
<feature type="compositionally biased region" description="Pro residues" evidence="1">
    <location>
        <begin position="268"/>
        <end position="291"/>
    </location>
</feature>
<feature type="compositionally biased region" description="Basic and acidic residues" evidence="1">
    <location>
        <begin position="392"/>
        <end position="433"/>
    </location>
</feature>
<feature type="compositionally biased region" description="Basic residues" evidence="1">
    <location>
        <begin position="247"/>
        <end position="261"/>
    </location>
</feature>
<protein>
    <submittedName>
        <fullName evidence="2">Uncharacterized protein</fullName>
    </submittedName>
</protein>
<organism evidence="2 3">
    <name type="scientific">Collybiopsis luxurians FD-317 M1</name>
    <dbReference type="NCBI Taxonomy" id="944289"/>
    <lineage>
        <taxon>Eukaryota</taxon>
        <taxon>Fungi</taxon>
        <taxon>Dikarya</taxon>
        <taxon>Basidiomycota</taxon>
        <taxon>Agaricomycotina</taxon>
        <taxon>Agaricomycetes</taxon>
        <taxon>Agaricomycetidae</taxon>
        <taxon>Agaricales</taxon>
        <taxon>Marasmiineae</taxon>
        <taxon>Omphalotaceae</taxon>
        <taxon>Collybiopsis</taxon>
        <taxon>Collybiopsis luxurians</taxon>
    </lineage>
</organism>
<feature type="region of interest" description="Disordered" evidence="1">
    <location>
        <begin position="102"/>
        <end position="123"/>
    </location>
</feature>
<feature type="compositionally biased region" description="Basic residues" evidence="1">
    <location>
        <begin position="163"/>
        <end position="196"/>
    </location>
</feature>
<feature type="compositionally biased region" description="Basic and acidic residues" evidence="1">
    <location>
        <begin position="197"/>
        <end position="246"/>
    </location>
</feature>
<keyword evidence="3" id="KW-1185">Reference proteome</keyword>
<evidence type="ECO:0000313" key="2">
    <source>
        <dbReference type="EMBL" id="KIK56142.1"/>
    </source>
</evidence>
<evidence type="ECO:0000256" key="1">
    <source>
        <dbReference type="SAM" id="MobiDB-lite"/>
    </source>
</evidence>
<feature type="region of interest" description="Disordered" evidence="1">
    <location>
        <begin position="367"/>
        <end position="620"/>
    </location>
</feature>
<evidence type="ECO:0000313" key="3">
    <source>
        <dbReference type="Proteomes" id="UP000053593"/>
    </source>
</evidence>
<dbReference type="HOGENOM" id="CLU_428295_0_0_1"/>
<dbReference type="AlphaFoldDB" id="A0A0D0CDK4"/>
<feature type="compositionally biased region" description="Low complexity" evidence="1">
    <location>
        <begin position="442"/>
        <end position="457"/>
    </location>
</feature>
<sequence>MPPPPPPPTFIAVPRAKEAFPVVQAGHEHLRNTSNTIHQHRNSLASQLRIFDNRWAHLFSVAPVLNKLTKGRQKPDEFYKNAEGLYDDVKTALDEARRRKILSDRPADEQDSIVPGPPPSTVFSRTMKALSSIIERVEPAASVRRMSKGSSDSNRGRAGTSRTKLRGRKNAKRKGSRHSLRSISPFRHRPKHHSSHSSREHKSSRGSDREQERERDRHRNQNEYDRDERGGRYRSPEESKKSDSSRRTRTRRSPSRSRRHQHNYDTPPELPPVPPIPVIPSPSLLRPPPPEQLNNPNLPPIYARFATTHGEKYDDDEYDLLRPPVAPFATQGQAQAYSYSYTQPHSSRSYRDHAHSYDYGRQYREQERGQAYERAGPPPSSYHYGHSRDRHHSYDDYDYDQKDRKRDEYRSRDHDREREKYAQDRYAYADRQHPTSNSRNTPEQPQYHYQQQAQPQPQSQPQPQPQSRLRSRPLTTGHHRGYSSTSTPIMPTNALSADDPSSSYIPAPSSYRHRSRSRYPPSQASHLDQDGRKRRTNASASASTIRTKNPNPSRVHQSGSGYEHENGYGNGYGPYGWGNRYERSRAGGHTVPRVRNSTPKESRSMSRSPPEGVIPVPPSPLVMQSRFKENFSVLQSERG</sequence>
<dbReference type="Proteomes" id="UP000053593">
    <property type="component" value="Unassembled WGS sequence"/>
</dbReference>
<dbReference type="OrthoDB" id="3053951at2759"/>
<accession>A0A0D0CDK4</accession>
<reference evidence="2 3" key="1">
    <citation type="submission" date="2014-04" db="EMBL/GenBank/DDBJ databases">
        <title>Evolutionary Origins and Diversification of the Mycorrhizal Mutualists.</title>
        <authorList>
            <consortium name="DOE Joint Genome Institute"/>
            <consortium name="Mycorrhizal Genomics Consortium"/>
            <person name="Kohler A."/>
            <person name="Kuo A."/>
            <person name="Nagy L.G."/>
            <person name="Floudas D."/>
            <person name="Copeland A."/>
            <person name="Barry K.W."/>
            <person name="Cichocki N."/>
            <person name="Veneault-Fourrey C."/>
            <person name="LaButti K."/>
            <person name="Lindquist E.A."/>
            <person name="Lipzen A."/>
            <person name="Lundell T."/>
            <person name="Morin E."/>
            <person name="Murat C."/>
            <person name="Riley R."/>
            <person name="Ohm R."/>
            <person name="Sun H."/>
            <person name="Tunlid A."/>
            <person name="Henrissat B."/>
            <person name="Grigoriev I.V."/>
            <person name="Hibbett D.S."/>
            <person name="Martin F."/>
        </authorList>
    </citation>
    <scope>NUCLEOTIDE SEQUENCE [LARGE SCALE GENOMIC DNA]</scope>
    <source>
        <strain evidence="2 3">FD-317 M1</strain>
    </source>
</reference>
<feature type="compositionally biased region" description="Polar residues" evidence="1">
    <location>
        <begin position="537"/>
        <end position="558"/>
    </location>
</feature>
<name>A0A0D0CDK4_9AGAR</name>
<dbReference type="EMBL" id="KN834800">
    <property type="protein sequence ID" value="KIK56142.1"/>
    <property type="molecule type" value="Genomic_DNA"/>
</dbReference>